<evidence type="ECO:0000313" key="2">
    <source>
        <dbReference type="Proteomes" id="UP001152888"/>
    </source>
</evidence>
<dbReference type="Proteomes" id="UP001152888">
    <property type="component" value="Unassembled WGS sequence"/>
</dbReference>
<comment type="caution">
    <text evidence="1">The sequence shown here is derived from an EMBL/GenBank/DDBJ whole genome shotgun (WGS) entry which is preliminary data.</text>
</comment>
<dbReference type="AlphaFoldDB" id="A0A9P0KT37"/>
<keyword evidence="2" id="KW-1185">Reference proteome</keyword>
<sequence length="112" mass="11829">MIPTPCDCCEPVSSCTIVGGCCCKGGCSGGGGGCTEDAVDKDDDADDNAIASGVRGSVWWSDDVEDDIRGVVEPLPPPPIRPSLTSGIQKEKIKSDIHKHYFRPAYENKIST</sequence>
<name>A0A9P0KT37_ACAOB</name>
<dbReference type="EMBL" id="CAKOFQ010006906">
    <property type="protein sequence ID" value="CAH1981230.1"/>
    <property type="molecule type" value="Genomic_DNA"/>
</dbReference>
<protein>
    <submittedName>
        <fullName evidence="1">Uncharacterized protein</fullName>
    </submittedName>
</protein>
<gene>
    <name evidence="1" type="ORF">ACAOBT_LOCUS14374</name>
</gene>
<reference evidence="1" key="1">
    <citation type="submission" date="2022-03" db="EMBL/GenBank/DDBJ databases">
        <authorList>
            <person name="Sayadi A."/>
        </authorList>
    </citation>
    <scope>NUCLEOTIDE SEQUENCE</scope>
</reference>
<accession>A0A9P0KT37</accession>
<evidence type="ECO:0000313" key="1">
    <source>
        <dbReference type="EMBL" id="CAH1981230.1"/>
    </source>
</evidence>
<proteinExistence type="predicted"/>
<organism evidence="1 2">
    <name type="scientific">Acanthoscelides obtectus</name>
    <name type="common">Bean weevil</name>
    <name type="synonym">Bruchus obtectus</name>
    <dbReference type="NCBI Taxonomy" id="200917"/>
    <lineage>
        <taxon>Eukaryota</taxon>
        <taxon>Metazoa</taxon>
        <taxon>Ecdysozoa</taxon>
        <taxon>Arthropoda</taxon>
        <taxon>Hexapoda</taxon>
        <taxon>Insecta</taxon>
        <taxon>Pterygota</taxon>
        <taxon>Neoptera</taxon>
        <taxon>Endopterygota</taxon>
        <taxon>Coleoptera</taxon>
        <taxon>Polyphaga</taxon>
        <taxon>Cucujiformia</taxon>
        <taxon>Chrysomeloidea</taxon>
        <taxon>Chrysomelidae</taxon>
        <taxon>Bruchinae</taxon>
        <taxon>Bruchini</taxon>
        <taxon>Acanthoscelides</taxon>
    </lineage>
</organism>